<name>A0A2T5J649_9SPHI</name>
<gene>
    <name evidence="2" type="ORF">C8P68_10779</name>
</gene>
<comment type="caution">
    <text evidence="2">The sequence shown here is derived from an EMBL/GenBank/DDBJ whole genome shotgun (WGS) entry which is preliminary data.</text>
</comment>
<dbReference type="PROSITE" id="PS51186">
    <property type="entry name" value="GNAT"/>
    <property type="match status" value="1"/>
</dbReference>
<keyword evidence="2" id="KW-0808">Transferase</keyword>
<proteinExistence type="predicted"/>
<dbReference type="SUPFAM" id="SSF55729">
    <property type="entry name" value="Acyl-CoA N-acyltransferases (Nat)"/>
    <property type="match status" value="1"/>
</dbReference>
<dbReference type="Pfam" id="PF13302">
    <property type="entry name" value="Acetyltransf_3"/>
    <property type="match status" value="1"/>
</dbReference>
<evidence type="ECO:0000313" key="2">
    <source>
        <dbReference type="EMBL" id="PTQ94018.1"/>
    </source>
</evidence>
<reference evidence="2 3" key="1">
    <citation type="submission" date="2018-04" db="EMBL/GenBank/DDBJ databases">
        <title>Genomic Encyclopedia of Archaeal and Bacterial Type Strains, Phase II (KMG-II): from individual species to whole genera.</title>
        <authorList>
            <person name="Goeker M."/>
        </authorList>
    </citation>
    <scope>NUCLEOTIDE SEQUENCE [LARGE SCALE GENOMIC DNA]</scope>
    <source>
        <strain evidence="2 3">DSM 26809</strain>
    </source>
</reference>
<dbReference type="EMBL" id="QAOQ01000007">
    <property type="protein sequence ID" value="PTQ94018.1"/>
    <property type="molecule type" value="Genomic_DNA"/>
</dbReference>
<dbReference type="PANTHER" id="PTHR43610:SF1">
    <property type="entry name" value="N-ACETYLTRANSFERASE DOMAIN-CONTAINING PROTEIN"/>
    <property type="match status" value="1"/>
</dbReference>
<sequence>MPDQSLTNSWINSPIILEDDLVKLEPLESKHFDALRAIAADKRIWEFYPADYSDADHINDALTKALEEREKGSQYPFVIIDRRLDKVIGSTRFLDIQPAHRKLEIGWTWLHPDYWATNLNTACKLLLLQYCFETLKTVRVQLKTDENNLRSRKAIQKIGGQFEGILRHDMVRGNGTMRNSAYFSIIDKEWQEAKNRLQEKLK</sequence>
<feature type="domain" description="N-acetyltransferase" evidence="1">
    <location>
        <begin position="42"/>
        <end position="182"/>
    </location>
</feature>
<dbReference type="Gene3D" id="3.40.630.30">
    <property type="match status" value="1"/>
</dbReference>
<dbReference type="RefSeq" id="WP_107830350.1">
    <property type="nucleotide sequence ID" value="NZ_CP160205.1"/>
</dbReference>
<dbReference type="PANTHER" id="PTHR43610">
    <property type="entry name" value="BLL6696 PROTEIN"/>
    <property type="match status" value="1"/>
</dbReference>
<dbReference type="AlphaFoldDB" id="A0A2T5J649"/>
<dbReference type="GO" id="GO:0016747">
    <property type="term" value="F:acyltransferase activity, transferring groups other than amino-acyl groups"/>
    <property type="evidence" value="ECO:0007669"/>
    <property type="project" value="InterPro"/>
</dbReference>
<dbReference type="OrthoDB" id="9795199at2"/>
<keyword evidence="3" id="KW-1185">Reference proteome</keyword>
<evidence type="ECO:0000259" key="1">
    <source>
        <dbReference type="PROSITE" id="PS51186"/>
    </source>
</evidence>
<dbReference type="InterPro" id="IPR016181">
    <property type="entry name" value="Acyl_CoA_acyltransferase"/>
</dbReference>
<dbReference type="InterPro" id="IPR000182">
    <property type="entry name" value="GNAT_dom"/>
</dbReference>
<organism evidence="2 3">
    <name type="scientific">Mucilaginibacter yixingensis</name>
    <dbReference type="NCBI Taxonomy" id="1295612"/>
    <lineage>
        <taxon>Bacteria</taxon>
        <taxon>Pseudomonadati</taxon>
        <taxon>Bacteroidota</taxon>
        <taxon>Sphingobacteriia</taxon>
        <taxon>Sphingobacteriales</taxon>
        <taxon>Sphingobacteriaceae</taxon>
        <taxon>Mucilaginibacter</taxon>
    </lineage>
</organism>
<evidence type="ECO:0000313" key="3">
    <source>
        <dbReference type="Proteomes" id="UP000244168"/>
    </source>
</evidence>
<accession>A0A2T5J649</accession>
<protein>
    <submittedName>
        <fullName evidence="2">RimJ/RimL family protein N-acetyltransferase</fullName>
    </submittedName>
</protein>
<dbReference type="Proteomes" id="UP000244168">
    <property type="component" value="Unassembled WGS sequence"/>
</dbReference>